<dbReference type="EMBL" id="AKHW03006853">
    <property type="protein sequence ID" value="KYO18021.1"/>
    <property type="molecule type" value="Genomic_DNA"/>
</dbReference>
<reference evidence="1 2" key="1">
    <citation type="journal article" date="2012" name="Genome Biol.">
        <title>Sequencing three crocodilian genomes to illuminate the evolution of archosaurs and amniotes.</title>
        <authorList>
            <person name="St John J.A."/>
            <person name="Braun E.L."/>
            <person name="Isberg S.R."/>
            <person name="Miles L.G."/>
            <person name="Chong A.Y."/>
            <person name="Gongora J."/>
            <person name="Dalzell P."/>
            <person name="Moran C."/>
            <person name="Bed'hom B."/>
            <person name="Abzhanov A."/>
            <person name="Burgess S.C."/>
            <person name="Cooksey A.M."/>
            <person name="Castoe T.A."/>
            <person name="Crawford N.G."/>
            <person name="Densmore L.D."/>
            <person name="Drew J.C."/>
            <person name="Edwards S.V."/>
            <person name="Faircloth B.C."/>
            <person name="Fujita M.K."/>
            <person name="Greenwold M.J."/>
            <person name="Hoffmann F.G."/>
            <person name="Howard J.M."/>
            <person name="Iguchi T."/>
            <person name="Janes D.E."/>
            <person name="Khan S.Y."/>
            <person name="Kohno S."/>
            <person name="de Koning A.J."/>
            <person name="Lance S.L."/>
            <person name="McCarthy F.M."/>
            <person name="McCormack J.E."/>
            <person name="Merchant M.E."/>
            <person name="Peterson D.G."/>
            <person name="Pollock D.D."/>
            <person name="Pourmand N."/>
            <person name="Raney B.J."/>
            <person name="Roessler K.A."/>
            <person name="Sanford J.R."/>
            <person name="Sawyer R.H."/>
            <person name="Schmidt C.J."/>
            <person name="Triplett E.W."/>
            <person name="Tuberville T.D."/>
            <person name="Venegas-Anaya M."/>
            <person name="Howard J.T."/>
            <person name="Jarvis E.D."/>
            <person name="Guillette L.J.Jr."/>
            <person name="Glenn T.C."/>
            <person name="Green R.E."/>
            <person name="Ray D.A."/>
        </authorList>
    </citation>
    <scope>NUCLEOTIDE SEQUENCE [LARGE SCALE GENOMIC DNA]</scope>
    <source>
        <strain evidence="1">KSC_2009_1</strain>
    </source>
</reference>
<dbReference type="AlphaFoldDB" id="A0A151M0I0"/>
<gene>
    <name evidence="1" type="ORF">Y1Q_0011624</name>
</gene>
<dbReference type="Proteomes" id="UP000050525">
    <property type="component" value="Unassembled WGS sequence"/>
</dbReference>
<name>A0A151M0I0_ALLMI</name>
<protein>
    <submittedName>
        <fullName evidence="1">Uncharacterized protein</fullName>
    </submittedName>
</protein>
<keyword evidence="2" id="KW-1185">Reference proteome</keyword>
<comment type="caution">
    <text evidence="1">The sequence shown here is derived from an EMBL/GenBank/DDBJ whole genome shotgun (WGS) entry which is preliminary data.</text>
</comment>
<evidence type="ECO:0000313" key="1">
    <source>
        <dbReference type="EMBL" id="KYO18021.1"/>
    </source>
</evidence>
<accession>A0A151M0I0</accession>
<sequence>MKGQKEGTNDQAKGKVLVSHEKVAWLGSYSLCTKDFIITNLGLEAKLKASLATAIIAKGVGTRKACFPWGGCHPLLFTEEANCRVFIENRLHRCSADVHFPQLRAWLLIFSIYHHTVDCIRLRNTPF</sequence>
<proteinExistence type="predicted"/>
<organism evidence="1 2">
    <name type="scientific">Alligator mississippiensis</name>
    <name type="common">American alligator</name>
    <dbReference type="NCBI Taxonomy" id="8496"/>
    <lineage>
        <taxon>Eukaryota</taxon>
        <taxon>Metazoa</taxon>
        <taxon>Chordata</taxon>
        <taxon>Craniata</taxon>
        <taxon>Vertebrata</taxon>
        <taxon>Euteleostomi</taxon>
        <taxon>Archelosauria</taxon>
        <taxon>Archosauria</taxon>
        <taxon>Crocodylia</taxon>
        <taxon>Alligatoridae</taxon>
        <taxon>Alligatorinae</taxon>
        <taxon>Alligator</taxon>
    </lineage>
</organism>
<evidence type="ECO:0000313" key="2">
    <source>
        <dbReference type="Proteomes" id="UP000050525"/>
    </source>
</evidence>